<feature type="transmembrane region" description="Helical" evidence="1">
    <location>
        <begin position="132"/>
        <end position="153"/>
    </location>
</feature>
<keyword evidence="1" id="KW-0472">Membrane</keyword>
<feature type="transmembrane region" description="Helical" evidence="1">
    <location>
        <begin position="160"/>
        <end position="182"/>
    </location>
</feature>
<feature type="transmembrane region" description="Helical" evidence="1">
    <location>
        <begin position="263"/>
        <end position="284"/>
    </location>
</feature>
<evidence type="ECO:0000313" key="2">
    <source>
        <dbReference type="EMBL" id="MBW4562925.1"/>
    </source>
</evidence>
<comment type="caution">
    <text evidence="2">The sequence shown here is derived from an EMBL/GenBank/DDBJ whole genome shotgun (WGS) entry which is preliminary data.</text>
</comment>
<accession>A0A951UI61</accession>
<dbReference type="Proteomes" id="UP000715781">
    <property type="component" value="Unassembled WGS sequence"/>
</dbReference>
<feature type="transmembrane region" description="Helical" evidence="1">
    <location>
        <begin position="64"/>
        <end position="82"/>
    </location>
</feature>
<reference evidence="2" key="2">
    <citation type="journal article" date="2022" name="Microbiol. Resour. Announc.">
        <title>Metagenome Sequencing to Explore Phylogenomics of Terrestrial Cyanobacteria.</title>
        <authorList>
            <person name="Ward R.D."/>
            <person name="Stajich J.E."/>
            <person name="Johansen J.R."/>
            <person name="Huntemann M."/>
            <person name="Clum A."/>
            <person name="Foster B."/>
            <person name="Foster B."/>
            <person name="Roux S."/>
            <person name="Palaniappan K."/>
            <person name="Varghese N."/>
            <person name="Mukherjee S."/>
            <person name="Reddy T.B.K."/>
            <person name="Daum C."/>
            <person name="Copeland A."/>
            <person name="Chen I.A."/>
            <person name="Ivanova N.N."/>
            <person name="Kyrpides N.C."/>
            <person name="Shapiro N."/>
            <person name="Eloe-Fadrosh E.A."/>
            <person name="Pietrasiak N."/>
        </authorList>
    </citation>
    <scope>NUCLEOTIDE SEQUENCE</scope>
    <source>
        <strain evidence="2">JT2-VF2</strain>
    </source>
</reference>
<keyword evidence="1" id="KW-1133">Transmembrane helix</keyword>
<name>A0A951UI61_9NOST</name>
<dbReference type="EMBL" id="JAHHHN010000009">
    <property type="protein sequence ID" value="MBW4562925.1"/>
    <property type="molecule type" value="Genomic_DNA"/>
</dbReference>
<organism evidence="2 3">
    <name type="scientific">Mojavia pulchra JT2-VF2</name>
    <dbReference type="NCBI Taxonomy" id="287848"/>
    <lineage>
        <taxon>Bacteria</taxon>
        <taxon>Bacillati</taxon>
        <taxon>Cyanobacteriota</taxon>
        <taxon>Cyanophyceae</taxon>
        <taxon>Nostocales</taxon>
        <taxon>Nostocaceae</taxon>
    </lineage>
</organism>
<protein>
    <submittedName>
        <fullName evidence="2">Uncharacterized protein</fullName>
    </submittedName>
</protein>
<feature type="transmembrane region" description="Helical" evidence="1">
    <location>
        <begin position="230"/>
        <end position="251"/>
    </location>
</feature>
<keyword evidence="1" id="KW-0812">Transmembrane</keyword>
<feature type="transmembrane region" description="Helical" evidence="1">
    <location>
        <begin position="21"/>
        <end position="44"/>
    </location>
</feature>
<feature type="transmembrane region" description="Helical" evidence="1">
    <location>
        <begin position="89"/>
        <end position="112"/>
    </location>
</feature>
<reference evidence="2" key="1">
    <citation type="submission" date="2021-05" db="EMBL/GenBank/DDBJ databases">
        <authorList>
            <person name="Pietrasiak N."/>
            <person name="Ward R."/>
            <person name="Stajich J.E."/>
            <person name="Kurbessoian T."/>
        </authorList>
    </citation>
    <scope>NUCLEOTIDE SEQUENCE</scope>
    <source>
        <strain evidence="2">JT2-VF2</strain>
    </source>
</reference>
<evidence type="ECO:0000313" key="3">
    <source>
        <dbReference type="Proteomes" id="UP000715781"/>
    </source>
</evidence>
<proteinExistence type="predicted"/>
<evidence type="ECO:0000256" key="1">
    <source>
        <dbReference type="SAM" id="Phobius"/>
    </source>
</evidence>
<gene>
    <name evidence="2" type="ORF">KME32_17605</name>
</gene>
<sequence>MFISEFRSQVLKGVQTLKQFWSINQPLTFVGIFTFGLLLLMLPGLLIDERVITGAPAWLKPCKFAFSTSVYSFTLVWLLGLLKQHRQLATLAANATAFALVVQIVVIIIQVLRGTTSHFNFSTPQDEALWRFMEIALILLWVATLVTVILLLLEPLDKPVLALALRFSLFLTFIGMGLGFFMTLPTPEQHSALVAGQLVLHIGAHSVGVPDGGPSIPILYLNTQGGDLRLPHLVGIHAVQVLPLVSWLITFSLSHLGQRTQVALMWVASLSYAMLMFLFTWQALRAQPITSPDALTLAALAGLVAFTLIASLITLATDHYQSITTQDFSS</sequence>
<feature type="transmembrane region" description="Helical" evidence="1">
    <location>
        <begin position="296"/>
        <end position="316"/>
    </location>
</feature>
<dbReference type="AlphaFoldDB" id="A0A951UI61"/>